<proteinExistence type="predicted"/>
<gene>
    <name evidence="1" type="ORF">QX51_04430</name>
</gene>
<comment type="caution">
    <text evidence="1">The sequence shown here is derived from an EMBL/GenBank/DDBJ whole genome shotgun (WGS) entry which is preliminary data.</text>
</comment>
<dbReference type="AlphaFoldDB" id="A0A0B3VZG2"/>
<dbReference type="EMBL" id="JWHR01000047">
    <property type="protein sequence ID" value="KHS58184.1"/>
    <property type="molecule type" value="Genomic_DNA"/>
</dbReference>
<evidence type="ECO:0000313" key="1">
    <source>
        <dbReference type="EMBL" id="KHS58184.1"/>
    </source>
</evidence>
<sequence length="214" mass="25243">MSLFLGKIHYWLFNKILWFEKLENEIINLAKEEGFEVEKLNGEIQNKYGEKLPNKPLEELIDTSNIHGWLQNQIHCAERRMAAWTKLLIEADENNYGELEKVYKNQGIVAANEVKSEGNLPSTPEELFNCMNDYILDGMPCDRVNEVSLKEENKIGWQQRICVHKDIWTEVGCDVENFYNLRNAWIKSFIHELNNNYEYLIEENGMRLIRNISK</sequence>
<dbReference type="Proteomes" id="UP000031189">
    <property type="component" value="Unassembled WGS sequence"/>
</dbReference>
<protein>
    <submittedName>
        <fullName evidence="1">Uncharacterized protein</fullName>
    </submittedName>
</protein>
<reference evidence="1 2" key="1">
    <citation type="submission" date="2014-12" db="EMBL/GenBank/DDBJ databases">
        <title>Draft genome sequence of Terrisporobacter sp. 08-306576, isolated from the blood culture of a bacteremia patient.</title>
        <authorList>
            <person name="Lund L.C."/>
            <person name="Sydenham T.V."/>
            <person name="Hogh S.V."/>
            <person name="Skov M.N."/>
            <person name="Kemp M."/>
            <person name="Justesen U.S."/>
        </authorList>
    </citation>
    <scope>NUCLEOTIDE SEQUENCE [LARGE SCALE GENOMIC DNA]</scope>
    <source>
        <strain evidence="1 2">08-306576</strain>
    </source>
</reference>
<keyword evidence="2" id="KW-1185">Reference proteome</keyword>
<evidence type="ECO:0000313" key="2">
    <source>
        <dbReference type="Proteomes" id="UP000031189"/>
    </source>
</evidence>
<dbReference type="RefSeq" id="WP_039678705.1">
    <property type="nucleotide sequence ID" value="NZ_JAXECK010000017.1"/>
</dbReference>
<accession>A0A0B3VZG2</accession>
<dbReference type="OrthoDB" id="9777242at2"/>
<organism evidence="1 2">
    <name type="scientific">Terrisporobacter othiniensis</name>
    <dbReference type="NCBI Taxonomy" id="1577792"/>
    <lineage>
        <taxon>Bacteria</taxon>
        <taxon>Bacillati</taxon>
        <taxon>Bacillota</taxon>
        <taxon>Clostridia</taxon>
        <taxon>Peptostreptococcales</taxon>
        <taxon>Peptostreptococcaceae</taxon>
        <taxon>Terrisporobacter</taxon>
    </lineage>
</organism>
<dbReference type="STRING" id="1577792.QX51_04430"/>
<name>A0A0B3VZG2_9FIRM</name>